<comment type="caution">
    <text evidence="2">The sequence shown here is derived from an EMBL/GenBank/DDBJ whole genome shotgun (WGS) entry which is preliminary data.</text>
</comment>
<name>A0ABQ3SXH6_9ACTN</name>
<dbReference type="Proteomes" id="UP000613974">
    <property type="component" value="Unassembled WGS sequence"/>
</dbReference>
<reference evidence="3" key="1">
    <citation type="submission" date="2023-07" db="EMBL/GenBank/DDBJ databases">
        <title>Whole genome shotgun sequence of Streptomyces nojiriensis NBRC 13794.</title>
        <authorList>
            <person name="Komaki H."/>
            <person name="Tamura T."/>
        </authorList>
    </citation>
    <scope>NUCLEOTIDE SEQUENCE [LARGE SCALE GENOMIC DNA]</scope>
    <source>
        <strain evidence="3">NBRC 13794</strain>
    </source>
</reference>
<sequence length="127" mass="13915">MGRVPGHRAEPVVGMLQLVHPVDQLLLHRADLRLGSSEADGEGRGTVQTSYDPVRADQHRRGRPRVDPLERPVSVSMRIIRAVTKWSGSSCSATARPMKRWFSDSSILIRRCGARAVAAARAPARIG</sequence>
<accession>A0ABQ3SXH6</accession>
<keyword evidence="3" id="KW-1185">Reference proteome</keyword>
<evidence type="ECO:0000256" key="1">
    <source>
        <dbReference type="SAM" id="MobiDB-lite"/>
    </source>
</evidence>
<dbReference type="EMBL" id="BNEC01000005">
    <property type="protein sequence ID" value="GHI72853.1"/>
    <property type="molecule type" value="Genomic_DNA"/>
</dbReference>
<feature type="region of interest" description="Disordered" evidence="1">
    <location>
        <begin position="36"/>
        <end position="70"/>
    </location>
</feature>
<evidence type="ECO:0000313" key="3">
    <source>
        <dbReference type="Proteomes" id="UP000613974"/>
    </source>
</evidence>
<protein>
    <submittedName>
        <fullName evidence="2">Uncharacterized protein</fullName>
    </submittedName>
</protein>
<organism evidence="2 3">
    <name type="scientific">Streptomyces nojiriensis</name>
    <dbReference type="NCBI Taxonomy" id="66374"/>
    <lineage>
        <taxon>Bacteria</taxon>
        <taxon>Bacillati</taxon>
        <taxon>Actinomycetota</taxon>
        <taxon>Actinomycetes</taxon>
        <taxon>Kitasatosporales</taxon>
        <taxon>Streptomycetaceae</taxon>
        <taxon>Streptomyces</taxon>
    </lineage>
</organism>
<evidence type="ECO:0000313" key="2">
    <source>
        <dbReference type="EMBL" id="GHI72853.1"/>
    </source>
</evidence>
<feature type="compositionally biased region" description="Basic and acidic residues" evidence="1">
    <location>
        <begin position="54"/>
        <end position="70"/>
    </location>
</feature>
<gene>
    <name evidence="2" type="ORF">Snoj_67710</name>
</gene>
<proteinExistence type="predicted"/>